<keyword evidence="3" id="KW-1185">Reference proteome</keyword>
<dbReference type="InterPro" id="IPR010359">
    <property type="entry name" value="IrrE_HExxH"/>
</dbReference>
<dbReference type="Gene3D" id="1.10.10.2910">
    <property type="match status" value="1"/>
</dbReference>
<dbReference type="RefSeq" id="WP_282199475.1">
    <property type="nucleotide sequence ID" value="NZ_BOQE01000001.1"/>
</dbReference>
<gene>
    <name evidence="2" type="primary">xkdA</name>
    <name evidence="2" type="ORF">DNHGIG_19130</name>
</gene>
<dbReference type="EMBL" id="BOQE01000001">
    <property type="protein sequence ID" value="GIM46364.1"/>
    <property type="molecule type" value="Genomic_DNA"/>
</dbReference>
<name>A0AAV4LEW0_9BACL</name>
<dbReference type="Pfam" id="PF06114">
    <property type="entry name" value="Peptidase_M78"/>
    <property type="match status" value="1"/>
</dbReference>
<evidence type="ECO:0000259" key="1">
    <source>
        <dbReference type="Pfam" id="PF06114"/>
    </source>
</evidence>
<dbReference type="Proteomes" id="UP001057291">
    <property type="component" value="Unassembled WGS sequence"/>
</dbReference>
<sequence>MNSIPLTRLESLVDELLHKLDIQNASQIDLEYIASSLGVGFTYASCKSMAFLEKRFVIIDERLQPLEQREDFAHELCHILIHTGSQLNLPDMLIKLQEAQANKMAMHLLVPTRFLIEVIESGLHHHVTLSYHFRVTPFFMKRRLEIFKQKLQQIQYQKRLTSTLAHPPTFRREDSCV</sequence>
<organism evidence="2 3">
    <name type="scientific">Collibacillus ludicampi</name>
    <dbReference type="NCBI Taxonomy" id="2771369"/>
    <lineage>
        <taxon>Bacteria</taxon>
        <taxon>Bacillati</taxon>
        <taxon>Bacillota</taxon>
        <taxon>Bacilli</taxon>
        <taxon>Bacillales</taxon>
        <taxon>Alicyclobacillaceae</taxon>
        <taxon>Collibacillus</taxon>
    </lineage>
</organism>
<proteinExistence type="predicted"/>
<reference evidence="2" key="1">
    <citation type="journal article" date="2023" name="Int. J. Syst. Evol. Microbiol.">
        <title>Collibacillus ludicampi gen. nov., sp. nov., a new soil bacterium of the family Alicyclobacillaceae.</title>
        <authorList>
            <person name="Jojima T."/>
            <person name="Ioku Y."/>
            <person name="Fukuta Y."/>
            <person name="Shirasaka N."/>
            <person name="Matsumura Y."/>
            <person name="Mori M."/>
        </authorList>
    </citation>
    <scope>NUCLEOTIDE SEQUENCE</scope>
    <source>
        <strain evidence="2">TP075</strain>
    </source>
</reference>
<feature type="domain" description="IrrE N-terminal-like" evidence="1">
    <location>
        <begin position="50"/>
        <end position="144"/>
    </location>
</feature>
<comment type="caution">
    <text evidence="2">The sequence shown here is derived from an EMBL/GenBank/DDBJ whole genome shotgun (WGS) entry which is preliminary data.</text>
</comment>
<accession>A0AAV4LEW0</accession>
<protein>
    <submittedName>
        <fullName evidence="2">Phage-like element PBSX protein XkdA</fullName>
    </submittedName>
</protein>
<evidence type="ECO:0000313" key="2">
    <source>
        <dbReference type="EMBL" id="GIM46364.1"/>
    </source>
</evidence>
<dbReference type="AlphaFoldDB" id="A0AAV4LEW0"/>
<evidence type="ECO:0000313" key="3">
    <source>
        <dbReference type="Proteomes" id="UP001057291"/>
    </source>
</evidence>